<comment type="caution">
    <text evidence="5">The sequence shown here is derived from an EMBL/GenBank/DDBJ whole genome shotgun (WGS) entry which is preliminary data.</text>
</comment>
<keyword evidence="7" id="KW-1185">Reference proteome</keyword>
<dbReference type="SUPFAM" id="SSF53639">
    <property type="entry name" value="AraD/HMP-PK domain-like"/>
    <property type="match status" value="1"/>
</dbReference>
<evidence type="ECO:0000256" key="1">
    <source>
        <dbReference type="ARBA" id="ARBA00022723"/>
    </source>
</evidence>
<sequence length="221" mass="24539">MSHTEYSHQELREAICKVGYMLWSRTMVAANDGNITAKVDDDHILSTPTGVSKGQLTPDKLIVMNLDGDIVEPAPSGIHKPTSEVKMHLRMYRVNPDIKACVHAHPLHGTAFAIKGEALTKKMMPESVIAMPEIPLAPYGTPSTEAVPDSVEPFAFTHKVALLEQHGALSWGSDVWDAYFQMERLEYTAQLTFLTRLINGERELPADEIEKLIGMRAQYGL</sequence>
<gene>
    <name evidence="4" type="ORF">OS125_06160</name>
    <name evidence="5" type="ORF">OS129_03970</name>
</gene>
<evidence type="ECO:0000313" key="7">
    <source>
        <dbReference type="Proteomes" id="UP001081709"/>
    </source>
</evidence>
<dbReference type="Proteomes" id="UP001081709">
    <property type="component" value="Unassembled WGS sequence"/>
</dbReference>
<evidence type="ECO:0000313" key="5">
    <source>
        <dbReference type="EMBL" id="MCX7468037.1"/>
    </source>
</evidence>
<protein>
    <submittedName>
        <fullName evidence="5">Class II aldolase/adducin family protein</fullName>
    </submittedName>
</protein>
<dbReference type="GO" id="GO:0019323">
    <property type="term" value="P:pentose catabolic process"/>
    <property type="evidence" value="ECO:0007669"/>
    <property type="project" value="TreeGrafter"/>
</dbReference>
<evidence type="ECO:0000259" key="3">
    <source>
        <dbReference type="SMART" id="SM01007"/>
    </source>
</evidence>
<dbReference type="Gene3D" id="3.40.225.10">
    <property type="entry name" value="Class II aldolase/adducin N-terminal domain"/>
    <property type="match status" value="1"/>
</dbReference>
<dbReference type="GO" id="GO:0005829">
    <property type="term" value="C:cytosol"/>
    <property type="evidence" value="ECO:0007669"/>
    <property type="project" value="TreeGrafter"/>
</dbReference>
<keyword evidence="2" id="KW-0456">Lyase</keyword>
<dbReference type="RefSeq" id="WP_200254255.1">
    <property type="nucleotide sequence ID" value="NZ_JAENIQ020000001.1"/>
</dbReference>
<dbReference type="InterPro" id="IPR050197">
    <property type="entry name" value="Aldolase_class_II_sugar_metab"/>
</dbReference>
<dbReference type="EMBL" id="JAPMKV010000003">
    <property type="protein sequence ID" value="MCX7444827.1"/>
    <property type="molecule type" value="Genomic_DNA"/>
</dbReference>
<organism evidence="5 6">
    <name type="scientific">Corynebacterium pygosceleis</name>
    <dbReference type="NCBI Taxonomy" id="2800406"/>
    <lineage>
        <taxon>Bacteria</taxon>
        <taxon>Bacillati</taxon>
        <taxon>Actinomycetota</taxon>
        <taxon>Actinomycetes</taxon>
        <taxon>Mycobacteriales</taxon>
        <taxon>Corynebacteriaceae</taxon>
        <taxon>Corynebacterium</taxon>
    </lineage>
</organism>
<dbReference type="AlphaFoldDB" id="A0A9Q4GKB7"/>
<dbReference type="InterPro" id="IPR001303">
    <property type="entry name" value="Aldolase_II/adducin_N"/>
</dbReference>
<dbReference type="Proteomes" id="UP001071478">
    <property type="component" value="Unassembled WGS sequence"/>
</dbReference>
<feature type="domain" description="Class II aldolase/adducin N-terminal" evidence="3">
    <location>
        <begin position="13"/>
        <end position="193"/>
    </location>
</feature>
<dbReference type="EMBL" id="JAPMKU010000002">
    <property type="protein sequence ID" value="MCX7468037.1"/>
    <property type="molecule type" value="Genomic_DNA"/>
</dbReference>
<proteinExistence type="predicted"/>
<evidence type="ECO:0000256" key="2">
    <source>
        <dbReference type="ARBA" id="ARBA00023239"/>
    </source>
</evidence>
<accession>A0A9Q4GKB7</accession>
<dbReference type="PANTHER" id="PTHR22789">
    <property type="entry name" value="FUCULOSE PHOSPHATE ALDOLASE"/>
    <property type="match status" value="1"/>
</dbReference>
<reference evidence="5" key="1">
    <citation type="submission" date="2022-11" db="EMBL/GenBank/DDBJ databases">
        <title>Corynebacterium sp. isolated from Penguins.</title>
        <authorList>
            <person name="Sedlar K."/>
            <person name="Svec P."/>
        </authorList>
    </citation>
    <scope>NUCLEOTIDE SEQUENCE</scope>
    <source>
        <strain evidence="4">P7003</strain>
        <strain evidence="5">P7374</strain>
    </source>
</reference>
<dbReference type="Pfam" id="PF00596">
    <property type="entry name" value="Aldolase_II"/>
    <property type="match status" value="1"/>
</dbReference>
<dbReference type="InterPro" id="IPR036409">
    <property type="entry name" value="Aldolase_II/adducin_N_sf"/>
</dbReference>
<dbReference type="SMART" id="SM01007">
    <property type="entry name" value="Aldolase_II"/>
    <property type="match status" value="1"/>
</dbReference>
<keyword evidence="1" id="KW-0479">Metal-binding</keyword>
<dbReference type="GO" id="GO:0016832">
    <property type="term" value="F:aldehyde-lyase activity"/>
    <property type="evidence" value="ECO:0007669"/>
    <property type="project" value="TreeGrafter"/>
</dbReference>
<dbReference type="PANTHER" id="PTHR22789:SF0">
    <property type="entry name" value="3-OXO-TETRONATE 4-PHOSPHATE DECARBOXYLASE-RELATED"/>
    <property type="match status" value="1"/>
</dbReference>
<evidence type="ECO:0000313" key="4">
    <source>
        <dbReference type="EMBL" id="MCX7444827.1"/>
    </source>
</evidence>
<evidence type="ECO:0000313" key="6">
    <source>
        <dbReference type="Proteomes" id="UP001071478"/>
    </source>
</evidence>
<dbReference type="GO" id="GO:0046872">
    <property type="term" value="F:metal ion binding"/>
    <property type="evidence" value="ECO:0007669"/>
    <property type="project" value="UniProtKB-KW"/>
</dbReference>
<name>A0A9Q4GKB7_9CORY</name>